<evidence type="ECO:0000259" key="2">
    <source>
        <dbReference type="PROSITE" id="PS50885"/>
    </source>
</evidence>
<dbReference type="InterPro" id="IPR043128">
    <property type="entry name" value="Rev_trsase/Diguanyl_cyclase"/>
</dbReference>
<dbReference type="CDD" id="cd01948">
    <property type="entry name" value="EAL"/>
    <property type="match status" value="1"/>
</dbReference>
<evidence type="ECO:0000313" key="5">
    <source>
        <dbReference type="EMBL" id="TFW30561.1"/>
    </source>
</evidence>
<dbReference type="Gene3D" id="3.30.70.270">
    <property type="match status" value="1"/>
</dbReference>
<gene>
    <name evidence="4" type="ORF">E4O92_16530</name>
    <name evidence="5" type="ORF">E4O92_16755</name>
</gene>
<evidence type="ECO:0000259" key="3">
    <source>
        <dbReference type="PROSITE" id="PS50887"/>
    </source>
</evidence>
<dbReference type="Proteomes" id="UP000297258">
    <property type="component" value="Unassembled WGS sequence"/>
</dbReference>
<organism evidence="4 6">
    <name type="scientific">Massilia horti</name>
    <dbReference type="NCBI Taxonomy" id="2562153"/>
    <lineage>
        <taxon>Bacteria</taxon>
        <taxon>Pseudomonadati</taxon>
        <taxon>Pseudomonadota</taxon>
        <taxon>Betaproteobacteria</taxon>
        <taxon>Burkholderiales</taxon>
        <taxon>Oxalobacteraceae</taxon>
        <taxon>Telluria group</taxon>
        <taxon>Massilia</taxon>
    </lineage>
</organism>
<dbReference type="AlphaFoldDB" id="A0A4Y9SUX3"/>
<dbReference type="SUPFAM" id="SSF158472">
    <property type="entry name" value="HAMP domain-like"/>
    <property type="match status" value="1"/>
</dbReference>
<evidence type="ECO:0000313" key="4">
    <source>
        <dbReference type="EMBL" id="TFW30520.1"/>
    </source>
</evidence>
<dbReference type="RefSeq" id="WP_135190839.1">
    <property type="nucleotide sequence ID" value="NZ_SPUM01000109.1"/>
</dbReference>
<dbReference type="PROSITE" id="PS50883">
    <property type="entry name" value="EAL"/>
    <property type="match status" value="1"/>
</dbReference>
<dbReference type="FunFam" id="3.20.20.450:FF:000001">
    <property type="entry name" value="Cyclic di-GMP phosphodiesterase yahA"/>
    <property type="match status" value="1"/>
</dbReference>
<dbReference type="PANTHER" id="PTHR44757:SF2">
    <property type="entry name" value="BIOFILM ARCHITECTURE MAINTENANCE PROTEIN MBAA"/>
    <property type="match status" value="1"/>
</dbReference>
<dbReference type="CDD" id="cd12914">
    <property type="entry name" value="PDC1_DGC_like"/>
    <property type="match status" value="1"/>
</dbReference>
<dbReference type="SUPFAM" id="SSF141868">
    <property type="entry name" value="EAL domain-like"/>
    <property type="match status" value="1"/>
</dbReference>
<dbReference type="GO" id="GO:0016020">
    <property type="term" value="C:membrane"/>
    <property type="evidence" value="ECO:0007669"/>
    <property type="project" value="InterPro"/>
</dbReference>
<dbReference type="SMART" id="SM00052">
    <property type="entry name" value="EAL"/>
    <property type="match status" value="1"/>
</dbReference>
<dbReference type="Pfam" id="PF00563">
    <property type="entry name" value="EAL"/>
    <property type="match status" value="1"/>
</dbReference>
<dbReference type="Pfam" id="PF00672">
    <property type="entry name" value="HAMP"/>
    <property type="match status" value="1"/>
</dbReference>
<name>A0A4Y9SUX3_9BURK</name>
<dbReference type="PANTHER" id="PTHR44757">
    <property type="entry name" value="DIGUANYLATE CYCLASE DGCP"/>
    <property type="match status" value="1"/>
</dbReference>
<dbReference type="InterPro" id="IPR000160">
    <property type="entry name" value="GGDEF_dom"/>
</dbReference>
<dbReference type="Gene3D" id="3.30.450.20">
    <property type="entry name" value="PAS domain"/>
    <property type="match status" value="1"/>
</dbReference>
<accession>A0A4Y9SUX3</accession>
<sequence>MPRITLRGISLRARIVLLVLLIVTPVTIILSLQAAALYQVRVSHTYMEATDSALLIADHPKVILPEPNDYMAHLARQLENLRPNDCAAVRQLFDPLLKTHPYFNSVALTMPDGTIMCNDNGARGIINVADRAYFRQVRQTGSFTISNLLTSRLSDKPSIVFSRPVRGDGNQLKYVLILALDARWLANALQQAVARLRLPADTVAVVVDDQATVVASAPASFAYAGQRMQEWRALRPQLASTTPLAHEEVWPDSVRRATVYVPLFVSTNGAIGVRVGVPVDAALDEVVWDTALHTGAIAVVVIIALSLAWFASERLVSSPIRAVWRAANSLRQGDYSTRVGRIQARGELGELASAFDSMAGRLEEDRKRLHFLAMHDPLTGLPNRNALRDALNEALSAVGGARRPAIILLDLDGFKEINDSLGHPVGDRVLTQVAQRLVDAAAARTDAMAARLGGDEFVILVRQACGAESVSRLAVALREQILRPIEVGEHKFFLSASAGIALSPEHGTDVDALLQNADVAMYQAKRDKRSGYCVFKPALNESAPARLRMQNLLKQAVARNELVLHYQPKFDARTGRLTGAEALVRWRSAELGLVSPADFIPLAEQTGAIVDIGDWVLRSACDQLRAWDAQLPDEFRIAVNLSPRQFNGRDLAAAVSRLIAERGAGANRLELEITEGVLMRDPTETVHALHQLRALGVSVVVDDFGTGYSSLAYLKHLPIDGLKIDKAFVAGLPDDTRDRRIIGAVISIASELGFRVTAEGVETAAQVDALRELGCDEFQGYYFGRPVPAAEFTPLLPQLADVP</sequence>
<dbReference type="SMART" id="SM00304">
    <property type="entry name" value="HAMP"/>
    <property type="match status" value="1"/>
</dbReference>
<dbReference type="GO" id="GO:0007165">
    <property type="term" value="P:signal transduction"/>
    <property type="evidence" value="ECO:0007669"/>
    <property type="project" value="InterPro"/>
</dbReference>
<dbReference type="CDD" id="cd06225">
    <property type="entry name" value="HAMP"/>
    <property type="match status" value="1"/>
</dbReference>
<protein>
    <submittedName>
        <fullName evidence="4">EAL domain-containing protein</fullName>
    </submittedName>
</protein>
<dbReference type="EMBL" id="SPUM01000109">
    <property type="protein sequence ID" value="TFW30520.1"/>
    <property type="molecule type" value="Genomic_DNA"/>
</dbReference>
<evidence type="ECO:0000313" key="6">
    <source>
        <dbReference type="Proteomes" id="UP000297258"/>
    </source>
</evidence>
<dbReference type="InterPro" id="IPR029787">
    <property type="entry name" value="Nucleotide_cyclase"/>
</dbReference>
<dbReference type="InterPro" id="IPR003660">
    <property type="entry name" value="HAMP_dom"/>
</dbReference>
<dbReference type="InterPro" id="IPR052155">
    <property type="entry name" value="Biofilm_reg_signaling"/>
</dbReference>
<reference evidence="4 6" key="1">
    <citation type="submission" date="2019-03" db="EMBL/GenBank/DDBJ databases">
        <title>Draft genome of Massilia hortus sp. nov., a novel bacterial species of the Oxalobacteraceae family.</title>
        <authorList>
            <person name="Peta V."/>
            <person name="Raths R."/>
            <person name="Bucking H."/>
        </authorList>
    </citation>
    <scope>NUCLEOTIDE SEQUENCE [LARGE SCALE GENOMIC DNA]</scope>
    <source>
        <strain evidence="4 6">ONC3</strain>
    </source>
</reference>
<dbReference type="PROSITE" id="PS50887">
    <property type="entry name" value="GGDEF"/>
    <property type="match status" value="1"/>
</dbReference>
<feature type="domain" description="EAL" evidence="1">
    <location>
        <begin position="546"/>
        <end position="800"/>
    </location>
</feature>
<dbReference type="EMBL" id="SPUM01000109">
    <property type="protein sequence ID" value="TFW30561.1"/>
    <property type="molecule type" value="Genomic_DNA"/>
</dbReference>
<dbReference type="Gene3D" id="6.10.340.10">
    <property type="match status" value="1"/>
</dbReference>
<dbReference type="OrthoDB" id="9813903at2"/>
<dbReference type="NCBIfam" id="TIGR00254">
    <property type="entry name" value="GGDEF"/>
    <property type="match status" value="1"/>
</dbReference>
<dbReference type="Gene3D" id="3.20.20.450">
    <property type="entry name" value="EAL domain"/>
    <property type="match status" value="1"/>
</dbReference>
<proteinExistence type="predicted"/>
<keyword evidence="6" id="KW-1185">Reference proteome</keyword>
<dbReference type="CDD" id="cd01949">
    <property type="entry name" value="GGDEF"/>
    <property type="match status" value="1"/>
</dbReference>
<comment type="caution">
    <text evidence="4">The sequence shown here is derived from an EMBL/GenBank/DDBJ whole genome shotgun (WGS) entry which is preliminary data.</text>
</comment>
<dbReference type="InterPro" id="IPR001633">
    <property type="entry name" value="EAL_dom"/>
</dbReference>
<dbReference type="InterPro" id="IPR035919">
    <property type="entry name" value="EAL_sf"/>
</dbReference>
<dbReference type="Pfam" id="PF00990">
    <property type="entry name" value="GGDEF"/>
    <property type="match status" value="1"/>
</dbReference>
<feature type="domain" description="GGDEF" evidence="3">
    <location>
        <begin position="402"/>
        <end position="537"/>
    </location>
</feature>
<dbReference type="PROSITE" id="PS50885">
    <property type="entry name" value="HAMP"/>
    <property type="match status" value="1"/>
</dbReference>
<dbReference type="SUPFAM" id="SSF55073">
    <property type="entry name" value="Nucleotide cyclase"/>
    <property type="match status" value="1"/>
</dbReference>
<dbReference type="SMART" id="SM00267">
    <property type="entry name" value="GGDEF"/>
    <property type="match status" value="1"/>
</dbReference>
<feature type="domain" description="HAMP" evidence="2">
    <location>
        <begin position="314"/>
        <end position="367"/>
    </location>
</feature>
<evidence type="ECO:0000259" key="1">
    <source>
        <dbReference type="PROSITE" id="PS50883"/>
    </source>
</evidence>